<reference evidence="1 2" key="1">
    <citation type="submission" date="2019-10" db="EMBL/GenBank/DDBJ databases">
        <title>Whole-genome sequence of the extremophile Heliorestis acidaminivorans DSM 24790.</title>
        <authorList>
            <person name="Kyndt J.A."/>
            <person name="Meyer T.E."/>
        </authorList>
    </citation>
    <scope>NUCLEOTIDE SEQUENCE [LARGE SCALE GENOMIC DNA]</scope>
    <source>
        <strain evidence="1 2">DSM 24790</strain>
    </source>
</reference>
<evidence type="ECO:0000313" key="2">
    <source>
        <dbReference type="Proteomes" id="UP000468766"/>
    </source>
</evidence>
<dbReference type="EMBL" id="WBXO01000004">
    <property type="protein sequence ID" value="KAB2952910.1"/>
    <property type="molecule type" value="Genomic_DNA"/>
</dbReference>
<proteinExistence type="predicted"/>
<protein>
    <recommendedName>
        <fullName evidence="3">Oxidoreductase</fullName>
    </recommendedName>
</protein>
<dbReference type="Proteomes" id="UP000468766">
    <property type="component" value="Unassembled WGS sequence"/>
</dbReference>
<dbReference type="SUPFAM" id="SSF51735">
    <property type="entry name" value="NAD(P)-binding Rossmann-fold domains"/>
    <property type="match status" value="1"/>
</dbReference>
<accession>A0A6I0EXA5</accession>
<dbReference type="OrthoDB" id="9798632at2"/>
<keyword evidence="2" id="KW-1185">Reference proteome</keyword>
<gene>
    <name evidence="1" type="ORF">F9B85_06455</name>
</gene>
<dbReference type="Gene3D" id="3.40.50.720">
    <property type="entry name" value="NAD(P)-binding Rossmann-like Domain"/>
    <property type="match status" value="1"/>
</dbReference>
<dbReference type="AlphaFoldDB" id="A0A6I0EXA5"/>
<dbReference type="PANTHER" id="PTHR14097">
    <property type="entry name" value="OXIDOREDUCTASE HTATIP2"/>
    <property type="match status" value="1"/>
</dbReference>
<dbReference type="PANTHER" id="PTHR14097:SF7">
    <property type="entry name" value="OXIDOREDUCTASE HTATIP2"/>
    <property type="match status" value="1"/>
</dbReference>
<name>A0A6I0EXA5_9FIRM</name>
<dbReference type="InterPro" id="IPR036291">
    <property type="entry name" value="NAD(P)-bd_dom_sf"/>
</dbReference>
<comment type="caution">
    <text evidence="1">The sequence shown here is derived from an EMBL/GenBank/DDBJ whole genome shotgun (WGS) entry which is preliminary data.</text>
</comment>
<sequence>MYRIDVEYPLTFARLALEKGANHFLVVSSMNANQQSLFWYSRMKADLEEQLKKIPYAKISILQPALLLGKRKEFRLGERMAGIVFQRLLSPNKSSFLNKWAIEAKAVATAMYRIAQKDTSGIEIYGSEQIQAIAEQGLDR</sequence>
<dbReference type="RefSeq" id="WP_151619569.1">
    <property type="nucleotide sequence ID" value="NZ_WBXO01000004.1"/>
</dbReference>
<evidence type="ECO:0008006" key="3">
    <source>
        <dbReference type="Google" id="ProtNLM"/>
    </source>
</evidence>
<organism evidence="1 2">
    <name type="scientific">Heliorestis acidaminivorans</name>
    <dbReference type="NCBI Taxonomy" id="553427"/>
    <lineage>
        <taxon>Bacteria</taxon>
        <taxon>Bacillati</taxon>
        <taxon>Bacillota</taxon>
        <taxon>Clostridia</taxon>
        <taxon>Eubacteriales</taxon>
        <taxon>Heliobacteriaceae</taxon>
        <taxon>Heliorestis</taxon>
    </lineage>
</organism>
<evidence type="ECO:0000313" key="1">
    <source>
        <dbReference type="EMBL" id="KAB2952910.1"/>
    </source>
</evidence>